<accession>A0ABT9ZJD3</accession>
<evidence type="ECO:0000256" key="1">
    <source>
        <dbReference type="SAM" id="Phobius"/>
    </source>
</evidence>
<comment type="caution">
    <text evidence="2">The sequence shown here is derived from an EMBL/GenBank/DDBJ whole genome shotgun (WGS) entry which is preliminary data.</text>
</comment>
<organism evidence="2 3">
    <name type="scientific">Metabacillus malikii</name>
    <dbReference type="NCBI Taxonomy" id="1504265"/>
    <lineage>
        <taxon>Bacteria</taxon>
        <taxon>Bacillati</taxon>
        <taxon>Bacillota</taxon>
        <taxon>Bacilli</taxon>
        <taxon>Bacillales</taxon>
        <taxon>Bacillaceae</taxon>
        <taxon>Metabacillus</taxon>
    </lineage>
</organism>
<keyword evidence="3" id="KW-1185">Reference proteome</keyword>
<evidence type="ECO:0000313" key="3">
    <source>
        <dbReference type="Proteomes" id="UP001234495"/>
    </source>
</evidence>
<sequence>MSRRNKIILWFSTVFGALIIFLVCKQIWSELNNSILLVLLIGGFLINYLIERHAENRK</sequence>
<dbReference type="Proteomes" id="UP001234495">
    <property type="component" value="Unassembled WGS sequence"/>
</dbReference>
<keyword evidence="1" id="KW-0472">Membrane</keyword>
<dbReference type="RefSeq" id="WP_307344390.1">
    <property type="nucleotide sequence ID" value="NZ_JAUSUD010000020.1"/>
</dbReference>
<gene>
    <name evidence="2" type="ORF">J2S19_003699</name>
</gene>
<feature type="transmembrane region" description="Helical" evidence="1">
    <location>
        <begin position="34"/>
        <end position="50"/>
    </location>
</feature>
<reference evidence="2 3" key="1">
    <citation type="submission" date="2023-07" db="EMBL/GenBank/DDBJ databases">
        <title>Genomic Encyclopedia of Type Strains, Phase IV (KMG-IV): sequencing the most valuable type-strain genomes for metagenomic binning, comparative biology and taxonomic classification.</title>
        <authorList>
            <person name="Goeker M."/>
        </authorList>
    </citation>
    <scope>NUCLEOTIDE SEQUENCE [LARGE SCALE GENOMIC DNA]</scope>
    <source>
        <strain evidence="2 3">DSM 29005</strain>
    </source>
</reference>
<dbReference type="EMBL" id="JAUSUD010000020">
    <property type="protein sequence ID" value="MDQ0232389.1"/>
    <property type="molecule type" value="Genomic_DNA"/>
</dbReference>
<name>A0ABT9ZJD3_9BACI</name>
<keyword evidence="1" id="KW-1133">Transmembrane helix</keyword>
<evidence type="ECO:0000313" key="2">
    <source>
        <dbReference type="EMBL" id="MDQ0232389.1"/>
    </source>
</evidence>
<proteinExistence type="predicted"/>
<protein>
    <submittedName>
        <fullName evidence="2">Uncharacterized protein</fullName>
    </submittedName>
</protein>
<feature type="transmembrane region" description="Helical" evidence="1">
    <location>
        <begin position="7"/>
        <end position="28"/>
    </location>
</feature>
<keyword evidence="1" id="KW-0812">Transmembrane</keyword>